<dbReference type="SUPFAM" id="SSF56112">
    <property type="entry name" value="Protein kinase-like (PK-like)"/>
    <property type="match status" value="1"/>
</dbReference>
<dbReference type="OrthoDB" id="2288966at2"/>
<reference evidence="2 3" key="1">
    <citation type="journal article" date="2015" name="Genome Announc.">
        <title>Expanding the biotechnology potential of lactobacilli through comparative genomics of 213 strains and associated genera.</title>
        <authorList>
            <person name="Sun Z."/>
            <person name="Harris H.M."/>
            <person name="McCann A."/>
            <person name="Guo C."/>
            <person name="Argimon S."/>
            <person name="Zhang W."/>
            <person name="Yang X."/>
            <person name="Jeffery I.B."/>
            <person name="Cooney J.C."/>
            <person name="Kagawa T.F."/>
            <person name="Liu W."/>
            <person name="Song Y."/>
            <person name="Salvetti E."/>
            <person name="Wrobel A."/>
            <person name="Rasinkangas P."/>
            <person name="Parkhill J."/>
            <person name="Rea M.C."/>
            <person name="O'Sullivan O."/>
            <person name="Ritari J."/>
            <person name="Douillard F.P."/>
            <person name="Paul Ross R."/>
            <person name="Yang R."/>
            <person name="Briner A.E."/>
            <person name="Felis G.E."/>
            <person name="de Vos W.M."/>
            <person name="Barrangou R."/>
            <person name="Klaenhammer T.R."/>
            <person name="Caufield P.W."/>
            <person name="Cui Y."/>
            <person name="Zhang H."/>
            <person name="O'Toole P.W."/>
        </authorList>
    </citation>
    <scope>NUCLEOTIDE SEQUENCE [LARGE SCALE GENOMIC DNA]</scope>
    <source>
        <strain evidence="2 3">DSM 15354</strain>
    </source>
</reference>
<evidence type="ECO:0000313" key="3">
    <source>
        <dbReference type="Proteomes" id="UP000051931"/>
    </source>
</evidence>
<keyword evidence="3" id="KW-1185">Reference proteome</keyword>
<dbReference type="PATRIC" id="fig|1122152.4.peg.1244"/>
<dbReference type="InterPro" id="IPR011009">
    <property type="entry name" value="Kinase-like_dom_sf"/>
</dbReference>
<evidence type="ECO:0000313" key="2">
    <source>
        <dbReference type="EMBL" id="KRL63027.1"/>
    </source>
</evidence>
<comment type="caution">
    <text evidence="2">The sequence shown here is derived from an EMBL/GenBank/DDBJ whole genome shotgun (WGS) entry which is preliminary data.</text>
</comment>
<dbReference type="Gene3D" id="3.90.1200.10">
    <property type="match status" value="1"/>
</dbReference>
<name>A0A0R1SA16_9LACO</name>
<organism evidence="2 3">
    <name type="scientific">Lactobacillus psittaci DSM 15354</name>
    <dbReference type="NCBI Taxonomy" id="1122152"/>
    <lineage>
        <taxon>Bacteria</taxon>
        <taxon>Bacillati</taxon>
        <taxon>Bacillota</taxon>
        <taxon>Bacilli</taxon>
        <taxon>Lactobacillales</taxon>
        <taxon>Lactobacillaceae</taxon>
        <taxon>Lactobacillus</taxon>
    </lineage>
</organism>
<sequence>MTILESLNDQINGNLTPINHESLNDTFVGYSNKYHASVFVKVFNSRAKFKTEKQVTKQLSNRILENLELNGKYILVMTDICPVDLDLPVTKEMAYKMGCVLASFHNKVKSFDGIYDEKAYFQKAEQDVAILKNKEIKARLLAILEQFQEKKSVIEHNLANDKVVLHGDVGVRNYKLVNNTLVLIDYERARKGARYQDFIKLFYQDFEQNQELIASFLTGYNSKISNQFSLGFWSKDFLIFLTAIGIMKYTDKIEDHAFKRIGLQMLADIESDLIEK</sequence>
<evidence type="ECO:0000259" key="1">
    <source>
        <dbReference type="Pfam" id="PF01636"/>
    </source>
</evidence>
<gene>
    <name evidence="2" type="ORF">FC23_GL001211</name>
</gene>
<dbReference type="STRING" id="1122152.GCA_000425905_01142"/>
<dbReference type="AlphaFoldDB" id="A0A0R1SA16"/>
<dbReference type="InterPro" id="IPR002575">
    <property type="entry name" value="Aminoglycoside_PTrfase"/>
</dbReference>
<feature type="domain" description="Aminoglycoside phosphotransferase" evidence="1">
    <location>
        <begin position="16"/>
        <end position="221"/>
    </location>
</feature>
<dbReference type="Proteomes" id="UP000051931">
    <property type="component" value="Unassembled WGS sequence"/>
</dbReference>
<proteinExistence type="predicted"/>
<dbReference type="Pfam" id="PF01636">
    <property type="entry name" value="APH"/>
    <property type="match status" value="1"/>
</dbReference>
<protein>
    <recommendedName>
        <fullName evidence="1">Aminoglycoside phosphotransferase domain-containing protein</fullName>
    </recommendedName>
</protein>
<dbReference type="RefSeq" id="WP_027825107.1">
    <property type="nucleotide sequence ID" value="NZ_AUEI01000008.1"/>
</dbReference>
<accession>A0A0R1SA16</accession>
<dbReference type="eggNOG" id="ENOG50342EB">
    <property type="taxonomic scope" value="Bacteria"/>
</dbReference>
<dbReference type="EMBL" id="AZFB01000006">
    <property type="protein sequence ID" value="KRL63027.1"/>
    <property type="molecule type" value="Genomic_DNA"/>
</dbReference>